<evidence type="ECO:0000259" key="5">
    <source>
        <dbReference type="PROSITE" id="PS50931"/>
    </source>
</evidence>
<dbReference type="InterPro" id="IPR000847">
    <property type="entry name" value="LysR_HTH_N"/>
</dbReference>
<dbReference type="PROSITE" id="PS50931">
    <property type="entry name" value="HTH_LYSR"/>
    <property type="match status" value="1"/>
</dbReference>
<dbReference type="PANTHER" id="PTHR30419">
    <property type="entry name" value="HTH-TYPE TRANSCRIPTIONAL REGULATOR YBHD"/>
    <property type="match status" value="1"/>
</dbReference>
<comment type="caution">
    <text evidence="6">The sequence shown here is derived from an EMBL/GenBank/DDBJ whole genome shotgun (WGS) entry which is preliminary data.</text>
</comment>
<dbReference type="Pfam" id="PF00126">
    <property type="entry name" value="HTH_1"/>
    <property type="match status" value="1"/>
</dbReference>
<gene>
    <name evidence="6" type="ORF">J2Z34_000406</name>
</gene>
<dbReference type="InterPro" id="IPR036390">
    <property type="entry name" value="WH_DNA-bd_sf"/>
</dbReference>
<dbReference type="InterPro" id="IPR050950">
    <property type="entry name" value="HTH-type_LysR_regulators"/>
</dbReference>
<keyword evidence="7" id="KW-1185">Reference proteome</keyword>
<dbReference type="SUPFAM" id="SSF46785">
    <property type="entry name" value="Winged helix' DNA-binding domain"/>
    <property type="match status" value="1"/>
</dbReference>
<dbReference type="InterPro" id="IPR005119">
    <property type="entry name" value="LysR_subst-bd"/>
</dbReference>
<dbReference type="SUPFAM" id="SSF53850">
    <property type="entry name" value="Periplasmic binding protein-like II"/>
    <property type="match status" value="1"/>
</dbReference>
<evidence type="ECO:0000256" key="3">
    <source>
        <dbReference type="ARBA" id="ARBA00023125"/>
    </source>
</evidence>
<evidence type="ECO:0000256" key="2">
    <source>
        <dbReference type="ARBA" id="ARBA00023015"/>
    </source>
</evidence>
<dbReference type="GO" id="GO:0003677">
    <property type="term" value="F:DNA binding"/>
    <property type="evidence" value="ECO:0007669"/>
    <property type="project" value="UniProtKB-KW"/>
</dbReference>
<organism evidence="6 7">
    <name type="scientific">Youngiibacter multivorans</name>
    <dbReference type="NCBI Taxonomy" id="937251"/>
    <lineage>
        <taxon>Bacteria</taxon>
        <taxon>Bacillati</taxon>
        <taxon>Bacillota</taxon>
        <taxon>Clostridia</taxon>
        <taxon>Eubacteriales</taxon>
        <taxon>Clostridiaceae</taxon>
        <taxon>Youngiibacter</taxon>
    </lineage>
</organism>
<protein>
    <submittedName>
        <fullName evidence="6">DNA-binding transcriptional LysR family regulator</fullName>
    </submittedName>
</protein>
<dbReference type="Gene3D" id="3.40.190.290">
    <property type="match status" value="1"/>
</dbReference>
<dbReference type="Proteomes" id="UP001519271">
    <property type="component" value="Unassembled WGS sequence"/>
</dbReference>
<dbReference type="Gene3D" id="1.10.10.10">
    <property type="entry name" value="Winged helix-like DNA-binding domain superfamily/Winged helix DNA-binding domain"/>
    <property type="match status" value="1"/>
</dbReference>
<accession>A0ABS4G060</accession>
<keyword evidence="3 6" id="KW-0238">DNA-binding</keyword>
<dbReference type="InterPro" id="IPR036388">
    <property type="entry name" value="WH-like_DNA-bd_sf"/>
</dbReference>
<sequence length="296" mass="33794">MRKVMDHRQLEYFLEVCQEKSFSKASKNLFISQQGLSKSIQTLEEELKVPLFLRNNIGIELTPYGEELRKFANPYVSQHQYILSVIEDMKAEQKETLTIGFATGIFDLLPPDFLSGFILEHAESNIRIKSFTDDECGQALLEFKLNIGILPAPVDFSQFDSVFSQRRKINLLVGKKHRFAEMSSIRMDDLVNERLISLNTRTSSQDLLRDICSRHNCEPSILINAAEIGLAGELVESGAAVSFYAGREHAGLGNVSTVEIEDLDIYWEFHIVVNKKTYHTELAREFIEYACRKLMS</sequence>
<keyword evidence="4" id="KW-0804">Transcription</keyword>
<dbReference type="PANTHER" id="PTHR30419:SF25">
    <property type="entry name" value="HTH-TYPE TRANSCRIPTIONAL REGULATOR YTLI"/>
    <property type="match status" value="1"/>
</dbReference>
<evidence type="ECO:0000256" key="4">
    <source>
        <dbReference type="ARBA" id="ARBA00023163"/>
    </source>
</evidence>
<proteinExistence type="inferred from homology"/>
<reference evidence="6 7" key="1">
    <citation type="submission" date="2021-03" db="EMBL/GenBank/DDBJ databases">
        <title>Genomic Encyclopedia of Type Strains, Phase IV (KMG-IV): sequencing the most valuable type-strain genomes for metagenomic binning, comparative biology and taxonomic classification.</title>
        <authorList>
            <person name="Goeker M."/>
        </authorList>
    </citation>
    <scope>NUCLEOTIDE SEQUENCE [LARGE SCALE GENOMIC DNA]</scope>
    <source>
        <strain evidence="6 7">DSM 6139</strain>
    </source>
</reference>
<dbReference type="Pfam" id="PF03466">
    <property type="entry name" value="LysR_substrate"/>
    <property type="match status" value="1"/>
</dbReference>
<comment type="similarity">
    <text evidence="1">Belongs to the LysR transcriptional regulatory family.</text>
</comment>
<dbReference type="RefSeq" id="WP_209458183.1">
    <property type="nucleotide sequence ID" value="NZ_JAGGKC010000002.1"/>
</dbReference>
<dbReference type="PRINTS" id="PR00039">
    <property type="entry name" value="HTHLYSR"/>
</dbReference>
<dbReference type="CDD" id="cd05466">
    <property type="entry name" value="PBP2_LTTR_substrate"/>
    <property type="match status" value="1"/>
</dbReference>
<name>A0ABS4G060_9CLOT</name>
<evidence type="ECO:0000313" key="6">
    <source>
        <dbReference type="EMBL" id="MBP1917935.1"/>
    </source>
</evidence>
<evidence type="ECO:0000256" key="1">
    <source>
        <dbReference type="ARBA" id="ARBA00009437"/>
    </source>
</evidence>
<evidence type="ECO:0000313" key="7">
    <source>
        <dbReference type="Proteomes" id="UP001519271"/>
    </source>
</evidence>
<keyword evidence="2" id="KW-0805">Transcription regulation</keyword>
<feature type="domain" description="HTH lysR-type" evidence="5">
    <location>
        <begin position="5"/>
        <end position="62"/>
    </location>
</feature>
<dbReference type="EMBL" id="JAGGKC010000002">
    <property type="protein sequence ID" value="MBP1917935.1"/>
    <property type="molecule type" value="Genomic_DNA"/>
</dbReference>